<dbReference type="InParanoid" id="A0A401GAJ5"/>
<dbReference type="AlphaFoldDB" id="A0A401GAJ5"/>
<gene>
    <name evidence="2" type="ORF">SCP_0203600</name>
</gene>
<protein>
    <submittedName>
        <fullName evidence="2">Uncharacterized protein</fullName>
    </submittedName>
</protein>
<evidence type="ECO:0000313" key="2">
    <source>
        <dbReference type="EMBL" id="GBE79163.1"/>
    </source>
</evidence>
<dbReference type="RefSeq" id="XP_027610076.1">
    <property type="nucleotide sequence ID" value="XM_027754275.1"/>
</dbReference>
<reference evidence="2 3" key="1">
    <citation type="journal article" date="2018" name="Sci. Rep.">
        <title>Genome sequence of the cauliflower mushroom Sparassis crispa (Hanabiratake) and its association with beneficial usage.</title>
        <authorList>
            <person name="Kiyama R."/>
            <person name="Furutani Y."/>
            <person name="Kawaguchi K."/>
            <person name="Nakanishi T."/>
        </authorList>
    </citation>
    <scope>NUCLEOTIDE SEQUENCE [LARGE SCALE GENOMIC DNA]</scope>
</reference>
<evidence type="ECO:0000313" key="3">
    <source>
        <dbReference type="Proteomes" id="UP000287166"/>
    </source>
</evidence>
<feature type="region of interest" description="Disordered" evidence="1">
    <location>
        <begin position="1"/>
        <end position="58"/>
    </location>
</feature>
<organism evidence="2 3">
    <name type="scientific">Sparassis crispa</name>
    <dbReference type="NCBI Taxonomy" id="139825"/>
    <lineage>
        <taxon>Eukaryota</taxon>
        <taxon>Fungi</taxon>
        <taxon>Dikarya</taxon>
        <taxon>Basidiomycota</taxon>
        <taxon>Agaricomycotina</taxon>
        <taxon>Agaricomycetes</taxon>
        <taxon>Polyporales</taxon>
        <taxon>Sparassidaceae</taxon>
        <taxon>Sparassis</taxon>
    </lineage>
</organism>
<dbReference type="OrthoDB" id="2752979at2759"/>
<comment type="caution">
    <text evidence="2">The sequence shown here is derived from an EMBL/GenBank/DDBJ whole genome shotgun (WGS) entry which is preliminary data.</text>
</comment>
<evidence type="ECO:0000256" key="1">
    <source>
        <dbReference type="SAM" id="MobiDB-lite"/>
    </source>
</evidence>
<keyword evidence="3" id="KW-1185">Reference proteome</keyword>
<sequence>MSETVVSTREETRLYASSKGSGTRNSTTDSMASASSRSQQQHPYPVQRSAPYSEAPSIKTPASSEVRSLAVFLKTVCPLLVGAAASMVEAGIMDEACFRALSNWPARERDALLLDAVKLSPFQLSLTRVVLGKLQKSIVVID</sequence>
<dbReference type="EMBL" id="BFAD01000002">
    <property type="protein sequence ID" value="GBE79163.1"/>
    <property type="molecule type" value="Genomic_DNA"/>
</dbReference>
<name>A0A401GAJ5_9APHY</name>
<dbReference type="Proteomes" id="UP000287166">
    <property type="component" value="Unassembled WGS sequence"/>
</dbReference>
<accession>A0A401GAJ5</accession>
<dbReference type="GeneID" id="38776080"/>
<feature type="compositionally biased region" description="Low complexity" evidence="1">
    <location>
        <begin position="26"/>
        <end position="41"/>
    </location>
</feature>
<proteinExistence type="predicted"/>